<evidence type="ECO:0000313" key="17">
    <source>
        <dbReference type="Proteomes" id="UP000305539"/>
    </source>
</evidence>
<dbReference type="InterPro" id="IPR005263">
    <property type="entry name" value="DapA"/>
</dbReference>
<comment type="catalytic activity">
    <reaction evidence="11">
        <text>L-aspartate 4-semialdehyde + pyruvate = (2S,4S)-4-hydroxy-2,3,4,5-tetrahydrodipicolinate + H2O + H(+)</text>
        <dbReference type="Rhea" id="RHEA:34171"/>
        <dbReference type="ChEBI" id="CHEBI:15361"/>
        <dbReference type="ChEBI" id="CHEBI:15377"/>
        <dbReference type="ChEBI" id="CHEBI:15378"/>
        <dbReference type="ChEBI" id="CHEBI:67139"/>
        <dbReference type="ChEBI" id="CHEBI:537519"/>
        <dbReference type="EC" id="4.3.3.7"/>
    </reaction>
</comment>
<evidence type="ECO:0000313" key="16">
    <source>
        <dbReference type="EMBL" id="TKC88739.1"/>
    </source>
</evidence>
<evidence type="ECO:0000256" key="14">
    <source>
        <dbReference type="PIRSR" id="PIRSR001365-1"/>
    </source>
</evidence>
<dbReference type="PANTHER" id="PTHR12128:SF66">
    <property type="entry name" value="4-HYDROXY-2-OXOGLUTARATE ALDOLASE, MITOCHONDRIAL"/>
    <property type="match status" value="1"/>
</dbReference>
<feature type="binding site" evidence="15">
    <location>
        <position position="208"/>
    </location>
    <ligand>
        <name>pyruvate</name>
        <dbReference type="ChEBI" id="CHEBI:15361"/>
    </ligand>
</feature>
<evidence type="ECO:0000256" key="1">
    <source>
        <dbReference type="ARBA" id="ARBA00003294"/>
    </source>
</evidence>
<evidence type="ECO:0000256" key="12">
    <source>
        <dbReference type="NCBIfam" id="TIGR00674"/>
    </source>
</evidence>
<evidence type="ECO:0000256" key="4">
    <source>
        <dbReference type="ARBA" id="ARBA00012086"/>
    </source>
</evidence>
<gene>
    <name evidence="16" type="primary">dapA</name>
    <name evidence="16" type="ORF">FAZ69_13385</name>
</gene>
<dbReference type="GO" id="GO:0008840">
    <property type="term" value="F:4-hydroxy-tetrahydrodipicolinate synthase activity"/>
    <property type="evidence" value="ECO:0007669"/>
    <property type="project" value="UniProtKB-UniRule"/>
</dbReference>
<evidence type="ECO:0000256" key="3">
    <source>
        <dbReference type="ARBA" id="ARBA00007592"/>
    </source>
</evidence>
<dbReference type="RefSeq" id="WP_136895186.1">
    <property type="nucleotide sequence ID" value="NZ_SWJE01000006.1"/>
</dbReference>
<keyword evidence="10" id="KW-0704">Schiff base</keyword>
<keyword evidence="9 13" id="KW-0456">Lyase</keyword>
<evidence type="ECO:0000256" key="6">
    <source>
        <dbReference type="ARBA" id="ARBA00022605"/>
    </source>
</evidence>
<dbReference type="PANTHER" id="PTHR12128">
    <property type="entry name" value="DIHYDRODIPICOLINATE SYNTHASE"/>
    <property type="match status" value="1"/>
</dbReference>
<proteinExistence type="inferred from homology"/>
<dbReference type="Proteomes" id="UP000305539">
    <property type="component" value="Unassembled WGS sequence"/>
</dbReference>
<evidence type="ECO:0000256" key="2">
    <source>
        <dbReference type="ARBA" id="ARBA00005120"/>
    </source>
</evidence>
<dbReference type="UniPathway" id="UPA00034">
    <property type="reaction ID" value="UER00017"/>
</dbReference>
<sequence length="299" mass="31614">MTPNHKYAGILTAVPTPLDASDRFNAAPLRQLIANLVAANADGIVPLGGSGEYTSLTAAERLRVVEASLDAGADKLHVVPGVLSPGLGDAIDNAKAFIAAGAKALMVVTPYYFRPTQQGILDYYKRFSDEVDADIILYEIPYRTGVSLHYETVDKLADMTRVVGIKACNPDLAQQMRAAELARSKIAILTGEEDVMPLHVAMGAVGAIIVSSNLIPRQWAKVLRLAMSGRLAEAIALHASLRPLIDAMFAEPNPAGVKAALKLQGLDFGGILAPLSGASDALRSRLADILGPLVAREAE</sequence>
<keyword evidence="8" id="KW-0457">Lysine biosynthesis</keyword>
<comment type="similarity">
    <text evidence="3 13">Belongs to the DapA family.</text>
</comment>
<evidence type="ECO:0000256" key="9">
    <source>
        <dbReference type="ARBA" id="ARBA00023239"/>
    </source>
</evidence>
<comment type="pathway">
    <text evidence="2">Amino-acid biosynthesis; L-lysine biosynthesis via DAP pathway; (S)-tetrahydrodipicolinate from L-aspartate: step 3/4.</text>
</comment>
<dbReference type="EC" id="4.3.3.7" evidence="4 12"/>
<organism evidence="16 17">
    <name type="scientific">Trinickia terrae</name>
    <dbReference type="NCBI Taxonomy" id="2571161"/>
    <lineage>
        <taxon>Bacteria</taxon>
        <taxon>Pseudomonadati</taxon>
        <taxon>Pseudomonadota</taxon>
        <taxon>Betaproteobacteria</taxon>
        <taxon>Burkholderiales</taxon>
        <taxon>Burkholderiaceae</taxon>
        <taxon>Trinickia</taxon>
    </lineage>
</organism>
<reference evidence="16 17" key="1">
    <citation type="submission" date="2019-04" db="EMBL/GenBank/DDBJ databases">
        <title>Trinickia sp. 7GSK02, isolated from subtropical forest soil.</title>
        <authorList>
            <person name="Gao Z.-H."/>
            <person name="Qiu L.-H."/>
        </authorList>
    </citation>
    <scope>NUCLEOTIDE SEQUENCE [LARGE SCALE GENOMIC DNA]</scope>
    <source>
        <strain evidence="16 17">7GSK02</strain>
    </source>
</reference>
<feature type="active site" description="Proton donor/acceptor" evidence="14">
    <location>
        <position position="138"/>
    </location>
</feature>
<comment type="caution">
    <text evidence="16">The sequence shown here is derived from an EMBL/GenBank/DDBJ whole genome shotgun (WGS) entry which is preliminary data.</text>
</comment>
<dbReference type="InterPro" id="IPR002220">
    <property type="entry name" value="DapA-like"/>
</dbReference>
<dbReference type="GO" id="GO:0009089">
    <property type="term" value="P:lysine biosynthetic process via diaminopimelate"/>
    <property type="evidence" value="ECO:0007669"/>
    <property type="project" value="UniProtKB-UniRule"/>
</dbReference>
<dbReference type="Gene3D" id="3.20.20.70">
    <property type="entry name" value="Aldolase class I"/>
    <property type="match status" value="1"/>
</dbReference>
<keyword evidence="6" id="KW-0028">Amino-acid biosynthesis</keyword>
<evidence type="ECO:0000256" key="5">
    <source>
        <dbReference type="ARBA" id="ARBA00022490"/>
    </source>
</evidence>
<comment type="function">
    <text evidence="1">Catalyzes the condensation of (S)-aspartate-beta-semialdehyde [(S)-ASA] and pyruvate to 4-hydroxy-tetrahydrodipicolinate (HTPA).</text>
</comment>
<dbReference type="PRINTS" id="PR00146">
    <property type="entry name" value="DHPICSNTHASE"/>
</dbReference>
<dbReference type="OrthoDB" id="9782828at2"/>
<keyword evidence="17" id="KW-1185">Reference proteome</keyword>
<evidence type="ECO:0000256" key="10">
    <source>
        <dbReference type="ARBA" id="ARBA00023270"/>
    </source>
</evidence>
<protein>
    <recommendedName>
        <fullName evidence="4 12">4-hydroxy-tetrahydrodipicolinate synthase</fullName>
        <ecNumber evidence="4 12">4.3.3.7</ecNumber>
    </recommendedName>
</protein>
<keyword evidence="7" id="KW-0220">Diaminopimelate biosynthesis</keyword>
<dbReference type="EMBL" id="SWJE01000006">
    <property type="protein sequence ID" value="TKC88739.1"/>
    <property type="molecule type" value="Genomic_DNA"/>
</dbReference>
<keyword evidence="5" id="KW-0963">Cytoplasm</keyword>
<dbReference type="SUPFAM" id="SSF51569">
    <property type="entry name" value="Aldolase"/>
    <property type="match status" value="1"/>
</dbReference>
<dbReference type="PIRSF" id="PIRSF001365">
    <property type="entry name" value="DHDPS"/>
    <property type="match status" value="1"/>
</dbReference>
<evidence type="ECO:0000256" key="13">
    <source>
        <dbReference type="PIRNR" id="PIRNR001365"/>
    </source>
</evidence>
<dbReference type="AlphaFoldDB" id="A0A4U1I5V5"/>
<evidence type="ECO:0000256" key="8">
    <source>
        <dbReference type="ARBA" id="ARBA00023154"/>
    </source>
</evidence>
<name>A0A4U1I5V5_9BURK</name>
<evidence type="ECO:0000256" key="11">
    <source>
        <dbReference type="ARBA" id="ARBA00047836"/>
    </source>
</evidence>
<dbReference type="InterPro" id="IPR013785">
    <property type="entry name" value="Aldolase_TIM"/>
</dbReference>
<dbReference type="Pfam" id="PF00701">
    <property type="entry name" value="DHDPS"/>
    <property type="match status" value="1"/>
</dbReference>
<evidence type="ECO:0000256" key="15">
    <source>
        <dbReference type="PIRSR" id="PIRSR001365-2"/>
    </source>
</evidence>
<dbReference type="SMART" id="SM01130">
    <property type="entry name" value="DHDPS"/>
    <property type="match status" value="1"/>
</dbReference>
<evidence type="ECO:0000256" key="7">
    <source>
        <dbReference type="ARBA" id="ARBA00022915"/>
    </source>
</evidence>
<dbReference type="NCBIfam" id="TIGR00674">
    <property type="entry name" value="dapA"/>
    <property type="match status" value="1"/>
</dbReference>
<dbReference type="GO" id="GO:0019877">
    <property type="term" value="P:diaminopimelate biosynthetic process"/>
    <property type="evidence" value="ECO:0007669"/>
    <property type="project" value="UniProtKB-KW"/>
</dbReference>
<feature type="active site" description="Schiff-base intermediate with substrate" evidence="14">
    <location>
        <position position="166"/>
    </location>
</feature>
<accession>A0A4U1I5V5</accession>